<evidence type="ECO:0000313" key="2">
    <source>
        <dbReference type="Proteomes" id="UP000790347"/>
    </source>
</evidence>
<sequence>MKVKIFSDKGFAVKSLSEQKNGKIRQYLYNIGYSIVSSCWCGMDTQNSIHLFCYCPRFMCSRFQIENRCGLSLNEETLSIWITKFPMQLIEFLLLIYECL</sequence>
<keyword evidence="2" id="KW-1185">Reference proteome</keyword>
<dbReference type="AlphaFoldDB" id="A0A922L846"/>
<accession>A0A922L846</accession>
<evidence type="ECO:0000313" key="1">
    <source>
        <dbReference type="EMBL" id="KAH9516822.1"/>
    </source>
</evidence>
<reference evidence="1" key="1">
    <citation type="submission" date="2013-05" db="EMBL/GenBank/DDBJ databases">
        <authorList>
            <person name="Yim A.K.Y."/>
            <person name="Chan T.F."/>
            <person name="Ji K.M."/>
            <person name="Liu X.Y."/>
            <person name="Zhou J.W."/>
            <person name="Li R.Q."/>
            <person name="Yang K.Y."/>
            <person name="Li J."/>
            <person name="Li M."/>
            <person name="Law P.T.W."/>
            <person name="Wu Y.L."/>
            <person name="Cai Z.L."/>
            <person name="Qin H."/>
            <person name="Bao Y."/>
            <person name="Leung R.K.K."/>
            <person name="Ng P.K.S."/>
            <person name="Zou J."/>
            <person name="Zhong X.J."/>
            <person name="Ran P.X."/>
            <person name="Zhong N.S."/>
            <person name="Liu Z.G."/>
            <person name="Tsui S.K.W."/>
        </authorList>
    </citation>
    <scope>NUCLEOTIDE SEQUENCE</scope>
    <source>
        <strain evidence="1">Derf</strain>
        <tissue evidence="1">Whole organism</tissue>
    </source>
</reference>
<protein>
    <submittedName>
        <fullName evidence="1">Uncharacterized protein</fullName>
    </submittedName>
</protein>
<proteinExistence type="predicted"/>
<gene>
    <name evidence="1" type="ORF">DERF_007540</name>
</gene>
<dbReference type="EMBL" id="ASGP02000003">
    <property type="protein sequence ID" value="KAH9516822.1"/>
    <property type="molecule type" value="Genomic_DNA"/>
</dbReference>
<name>A0A922L846_DERFA</name>
<reference evidence="1" key="2">
    <citation type="journal article" date="2022" name="Res Sq">
        <title>Comparative Genomics Reveals Insights into the Divergent Evolution of Astigmatic Mites and Household Pest Adaptations.</title>
        <authorList>
            <person name="Xiong Q."/>
            <person name="Wan A.T.-Y."/>
            <person name="Liu X.-Y."/>
            <person name="Fung C.S.-H."/>
            <person name="Xiao X."/>
            <person name="Malainual N."/>
            <person name="Hou J."/>
            <person name="Wang L."/>
            <person name="Wang M."/>
            <person name="Yang K."/>
            <person name="Cui Y."/>
            <person name="Leung E."/>
            <person name="Nong W."/>
            <person name="Shin S.-K."/>
            <person name="Au S."/>
            <person name="Jeong K.Y."/>
            <person name="Chew F.T."/>
            <person name="Hui J."/>
            <person name="Leung T.F."/>
            <person name="Tungtrongchitr A."/>
            <person name="Zhong N."/>
            <person name="Liu Z."/>
            <person name="Tsui S."/>
        </authorList>
    </citation>
    <scope>NUCLEOTIDE SEQUENCE</scope>
    <source>
        <strain evidence="1">Derf</strain>
        <tissue evidence="1">Whole organism</tissue>
    </source>
</reference>
<dbReference type="Proteomes" id="UP000790347">
    <property type="component" value="Unassembled WGS sequence"/>
</dbReference>
<comment type="caution">
    <text evidence="1">The sequence shown here is derived from an EMBL/GenBank/DDBJ whole genome shotgun (WGS) entry which is preliminary data.</text>
</comment>
<organism evidence="1 2">
    <name type="scientific">Dermatophagoides farinae</name>
    <name type="common">American house dust mite</name>
    <dbReference type="NCBI Taxonomy" id="6954"/>
    <lineage>
        <taxon>Eukaryota</taxon>
        <taxon>Metazoa</taxon>
        <taxon>Ecdysozoa</taxon>
        <taxon>Arthropoda</taxon>
        <taxon>Chelicerata</taxon>
        <taxon>Arachnida</taxon>
        <taxon>Acari</taxon>
        <taxon>Acariformes</taxon>
        <taxon>Sarcoptiformes</taxon>
        <taxon>Astigmata</taxon>
        <taxon>Psoroptidia</taxon>
        <taxon>Analgoidea</taxon>
        <taxon>Pyroglyphidae</taxon>
        <taxon>Dermatophagoidinae</taxon>
        <taxon>Dermatophagoides</taxon>
    </lineage>
</organism>